<feature type="transmembrane region" description="Helical" evidence="7">
    <location>
        <begin position="111"/>
        <end position="135"/>
    </location>
</feature>
<name>A0AAE3H9W3_9EURY</name>
<feature type="transmembrane region" description="Helical" evidence="7">
    <location>
        <begin position="287"/>
        <end position="310"/>
    </location>
</feature>
<evidence type="ECO:0000256" key="3">
    <source>
        <dbReference type="ARBA" id="ARBA00022475"/>
    </source>
</evidence>
<dbReference type="PANTHER" id="PTHR30250">
    <property type="entry name" value="PST FAMILY PREDICTED COLANIC ACID TRANSPORTER"/>
    <property type="match status" value="1"/>
</dbReference>
<reference evidence="8 9" key="1">
    <citation type="journal article" date="2011" name="Appl. Environ. Microbiol.">
        <title>Methanogenic archaea isolated from Taiwan's Chelungpu fault.</title>
        <authorList>
            <person name="Wu S.Y."/>
            <person name="Lai M.C."/>
        </authorList>
    </citation>
    <scope>NUCLEOTIDE SEQUENCE [LARGE SCALE GENOMIC DNA]</scope>
    <source>
        <strain evidence="8 9">St545Mb</strain>
    </source>
</reference>
<dbReference type="AlphaFoldDB" id="A0AAE3H9W3"/>
<sequence>MSLAKKTTTGIIWNFTETMSKKGFAVITTLLLARFLTPEDFGLISMMAVFIAVAGQIMESGFKQAIIRKLGATQEDFNTAFYSNLFLGALAYVLLFFSAPLIADFYEETRLIVLIRVLGIVIPINSFQVIQSAILSRELNFKAQLKATVPASIISAVIAIFMAFNGYGVWSLIIQMIVSAFLTTVSLWLMRLWTPTLTVSQGSLFEMFGFGSKLFISGLIDIVFQNMYIVVIAKMFTATIAGHFFFAKKIKELIANQLVNSVQTVTFPALASLQENNASLKSGYRKIIQVTTFLIFPSMLFMAALAQPIFMVFLNDQWLPAYPYLQLMCLSHIMYPLHSINLNILKVKGRSDLFLYLEIIKKIFAVAVLAMSFQYGVIGILIGQIIASFIAYIPNSYFSGKLINYPAREQIYDILPNLLISGTIAVTIYIGVEISTLPALFELALFGFLAGATYILASYIFKMQAVNILEHIIREKFRRKTHG</sequence>
<dbReference type="PANTHER" id="PTHR30250:SF10">
    <property type="entry name" value="LIPOPOLYSACCHARIDE BIOSYNTHESIS PROTEIN WZXC"/>
    <property type="match status" value="1"/>
</dbReference>
<keyword evidence="3" id="KW-1003">Cell membrane</keyword>
<feature type="transmembrane region" description="Helical" evidence="7">
    <location>
        <begin position="226"/>
        <end position="246"/>
    </location>
</feature>
<dbReference type="RefSeq" id="WP_256622119.1">
    <property type="nucleotide sequence ID" value="NZ_JTEO01000002.1"/>
</dbReference>
<comment type="subcellular location">
    <subcellularLocation>
        <location evidence="1">Cell membrane</location>
        <topology evidence="1">Multi-pass membrane protein</topology>
    </subcellularLocation>
</comment>
<comment type="similarity">
    <text evidence="2">Belongs to the polysaccharide synthase family.</text>
</comment>
<feature type="transmembrane region" description="Helical" evidence="7">
    <location>
        <begin position="79"/>
        <end position="99"/>
    </location>
</feature>
<dbReference type="GO" id="GO:0005886">
    <property type="term" value="C:plasma membrane"/>
    <property type="evidence" value="ECO:0007669"/>
    <property type="project" value="UniProtKB-SubCell"/>
</dbReference>
<keyword evidence="6 7" id="KW-0472">Membrane</keyword>
<dbReference type="CDD" id="cd13127">
    <property type="entry name" value="MATE_tuaB_like"/>
    <property type="match status" value="1"/>
</dbReference>
<feature type="transmembrane region" description="Helical" evidence="7">
    <location>
        <begin position="202"/>
        <end position="220"/>
    </location>
</feature>
<evidence type="ECO:0000313" key="8">
    <source>
        <dbReference type="EMBL" id="MCQ6962319.1"/>
    </source>
</evidence>
<organism evidence="8 9">
    <name type="scientific">Methanolobus chelungpuianus</name>
    <dbReference type="NCBI Taxonomy" id="502115"/>
    <lineage>
        <taxon>Archaea</taxon>
        <taxon>Methanobacteriati</taxon>
        <taxon>Methanobacteriota</taxon>
        <taxon>Stenosarchaea group</taxon>
        <taxon>Methanomicrobia</taxon>
        <taxon>Methanosarcinales</taxon>
        <taxon>Methanosarcinaceae</taxon>
        <taxon>Methanolobus</taxon>
    </lineage>
</organism>
<evidence type="ECO:0000256" key="7">
    <source>
        <dbReference type="SAM" id="Phobius"/>
    </source>
</evidence>
<proteinExistence type="inferred from homology"/>
<dbReference type="InterPro" id="IPR050833">
    <property type="entry name" value="Poly_Biosynth_Transport"/>
</dbReference>
<comment type="caution">
    <text evidence="8">The sequence shown here is derived from an EMBL/GenBank/DDBJ whole genome shotgun (WGS) entry which is preliminary data.</text>
</comment>
<evidence type="ECO:0000313" key="9">
    <source>
        <dbReference type="Proteomes" id="UP001206983"/>
    </source>
</evidence>
<feature type="transmembrane region" description="Helical" evidence="7">
    <location>
        <begin position="147"/>
        <end position="164"/>
    </location>
</feature>
<feature type="transmembrane region" description="Helical" evidence="7">
    <location>
        <begin position="439"/>
        <end position="461"/>
    </location>
</feature>
<evidence type="ECO:0000256" key="6">
    <source>
        <dbReference type="ARBA" id="ARBA00023136"/>
    </source>
</evidence>
<keyword evidence="9" id="KW-1185">Reference proteome</keyword>
<feature type="transmembrane region" description="Helical" evidence="7">
    <location>
        <begin position="170"/>
        <end position="190"/>
    </location>
</feature>
<protein>
    <submittedName>
        <fullName evidence="8">Capsule biosynthesis protein CapK</fullName>
    </submittedName>
</protein>
<evidence type="ECO:0000256" key="4">
    <source>
        <dbReference type="ARBA" id="ARBA00022692"/>
    </source>
</evidence>
<keyword evidence="5 7" id="KW-1133">Transmembrane helix</keyword>
<keyword evidence="4 7" id="KW-0812">Transmembrane</keyword>
<evidence type="ECO:0000256" key="5">
    <source>
        <dbReference type="ARBA" id="ARBA00022989"/>
    </source>
</evidence>
<feature type="transmembrane region" description="Helical" evidence="7">
    <location>
        <begin position="363"/>
        <end position="394"/>
    </location>
</feature>
<feature type="transmembrane region" description="Helical" evidence="7">
    <location>
        <begin position="414"/>
        <end position="432"/>
    </location>
</feature>
<feature type="transmembrane region" description="Helical" evidence="7">
    <location>
        <begin position="41"/>
        <end position="58"/>
    </location>
</feature>
<dbReference type="Proteomes" id="UP001206983">
    <property type="component" value="Unassembled WGS sequence"/>
</dbReference>
<evidence type="ECO:0000256" key="2">
    <source>
        <dbReference type="ARBA" id="ARBA00007430"/>
    </source>
</evidence>
<gene>
    <name evidence="8" type="ORF">PV02_04235</name>
</gene>
<evidence type="ECO:0000256" key="1">
    <source>
        <dbReference type="ARBA" id="ARBA00004651"/>
    </source>
</evidence>
<accession>A0AAE3H9W3</accession>
<dbReference type="Pfam" id="PF13440">
    <property type="entry name" value="Polysacc_synt_3"/>
    <property type="match status" value="1"/>
</dbReference>
<dbReference type="EMBL" id="JTEO01000002">
    <property type="protein sequence ID" value="MCQ6962319.1"/>
    <property type="molecule type" value="Genomic_DNA"/>
</dbReference>